<dbReference type="Pfam" id="PF00078">
    <property type="entry name" value="RVT_1"/>
    <property type="match status" value="1"/>
</dbReference>
<protein>
    <recommendedName>
        <fullName evidence="2">ribonuclease H</fullName>
        <ecNumber evidence="2">3.1.26.4</ecNumber>
    </recommendedName>
</protein>
<dbReference type="GO" id="GO:0006508">
    <property type="term" value="P:proteolysis"/>
    <property type="evidence" value="ECO:0007669"/>
    <property type="project" value="UniProtKB-KW"/>
</dbReference>
<dbReference type="Pfam" id="PF17919">
    <property type="entry name" value="RT_RNaseH_2"/>
    <property type="match status" value="1"/>
</dbReference>
<dbReference type="GO" id="GO:0004523">
    <property type="term" value="F:RNA-DNA hybrid ribonuclease activity"/>
    <property type="evidence" value="ECO:0007669"/>
    <property type="project" value="UniProtKB-EC"/>
</dbReference>
<comment type="caution">
    <text evidence="11">The sequence shown here is derived from an EMBL/GenBank/DDBJ whole genome shotgun (WGS) entry which is preliminary data.</text>
</comment>
<name>A0A7J6B8L5_AMEME</name>
<evidence type="ECO:0000256" key="7">
    <source>
        <dbReference type="PROSITE-ProRule" id="PRU00047"/>
    </source>
</evidence>
<dbReference type="Proteomes" id="UP000593565">
    <property type="component" value="Unassembled WGS sequence"/>
</dbReference>
<evidence type="ECO:0000259" key="10">
    <source>
        <dbReference type="PROSITE" id="PS50878"/>
    </source>
</evidence>
<dbReference type="Pfam" id="PF13650">
    <property type="entry name" value="Asp_protease_2"/>
    <property type="match status" value="1"/>
</dbReference>
<dbReference type="InterPro" id="IPR000477">
    <property type="entry name" value="RT_dom"/>
</dbReference>
<feature type="non-terminal residue" evidence="11">
    <location>
        <position position="572"/>
    </location>
</feature>
<dbReference type="InterPro" id="IPR036875">
    <property type="entry name" value="Znf_CCHC_sf"/>
</dbReference>
<dbReference type="PROSITE" id="PS50878">
    <property type="entry name" value="RT_POL"/>
    <property type="match status" value="1"/>
</dbReference>
<dbReference type="Gene3D" id="3.10.10.10">
    <property type="entry name" value="HIV Type 1 Reverse Transcriptase, subunit A, domain 1"/>
    <property type="match status" value="1"/>
</dbReference>
<dbReference type="PANTHER" id="PTHR37984:SF13">
    <property type="entry name" value="RIBONUCLEASE H"/>
    <property type="match status" value="1"/>
</dbReference>
<dbReference type="Gene3D" id="2.40.70.10">
    <property type="entry name" value="Acid Proteases"/>
    <property type="match status" value="1"/>
</dbReference>
<keyword evidence="4" id="KW-0064">Aspartyl protease</keyword>
<dbReference type="CDD" id="cd01647">
    <property type="entry name" value="RT_LTR"/>
    <property type="match status" value="1"/>
</dbReference>
<sequence length="572" mass="64286">MQKTFQKGQAGSQSVAVHHVNKEAARSSKKVECFRCGGPHYANDCKFKETVCHTCRKKGHLAKKCRSAKNKAKNETWKARQAQAHTHHVKEDDGEAACAFNMFTVDTDEGPPRPYYATVTVEGQDIKFEVDSGATASVISEETYRRTWGHKPPPIKPLNLKLRTYTGQAIPHLGVLHVNISVGSQRAEGRLVIAKGSGPSLSGRDWLRKMKLNWHEIKYAHTTEDILYRYSDVFRDELGTLKGVTVKLHVDPDAAPRFFKPRVVPYAMKSKVEEELERLQALGIIEPVQFSRWAAPIVPVLKPDGTVRICGDYKVTVNQVSKLEEYPLPRVDDLFATLAGGKLFSKLDMSHAYQQLLLDEKSKEFVTINTHKGLFKYNRLVFGVASSPAIFQRTMDTILQGIPHVAAYLDDILITGATEDRHIENLEQVLKRLSDAGLRLKRGKCVFMAPSVTYLGHTITAEGLRPVEDKVRAIKDAPSPKNVTELRSFLGMVNYYWKFLQDLSKVLAPLHKLLHNDTKWQWGAGQEKAFREVKELLHSAKLLVHYDPDKDIVLSCDASPYGVGAVLSHVME</sequence>
<proteinExistence type="inferred from homology"/>
<dbReference type="SUPFAM" id="SSF57756">
    <property type="entry name" value="Retrovirus zinc finger-like domains"/>
    <property type="match status" value="1"/>
</dbReference>
<dbReference type="GO" id="GO:0003677">
    <property type="term" value="F:DNA binding"/>
    <property type="evidence" value="ECO:0007669"/>
    <property type="project" value="UniProtKB-KW"/>
</dbReference>
<dbReference type="AlphaFoldDB" id="A0A7J6B8L5"/>
<evidence type="ECO:0000256" key="4">
    <source>
        <dbReference type="ARBA" id="ARBA00022750"/>
    </source>
</evidence>
<dbReference type="InterPro" id="IPR041577">
    <property type="entry name" value="RT_RNaseH_2"/>
</dbReference>
<evidence type="ECO:0000313" key="12">
    <source>
        <dbReference type="Proteomes" id="UP000593565"/>
    </source>
</evidence>
<dbReference type="PROSITE" id="PS50175">
    <property type="entry name" value="ASP_PROT_RETROV"/>
    <property type="match status" value="1"/>
</dbReference>
<reference evidence="11 12" key="1">
    <citation type="submission" date="2020-02" db="EMBL/GenBank/DDBJ databases">
        <title>A chromosome-scale genome assembly of the black bullhead catfish (Ameiurus melas).</title>
        <authorList>
            <person name="Wen M."/>
            <person name="Zham M."/>
            <person name="Cabau C."/>
            <person name="Klopp C."/>
            <person name="Donnadieu C."/>
            <person name="Roques C."/>
            <person name="Bouchez O."/>
            <person name="Lampietro C."/>
            <person name="Jouanno E."/>
            <person name="Herpin A."/>
            <person name="Louis A."/>
            <person name="Berthelot C."/>
            <person name="Parey E."/>
            <person name="Roest-Crollius H."/>
            <person name="Braasch I."/>
            <person name="Postlethwait J."/>
            <person name="Robinson-Rechavi M."/>
            <person name="Echchiki A."/>
            <person name="Begum T."/>
            <person name="Montfort J."/>
            <person name="Schartl M."/>
            <person name="Bobe J."/>
            <person name="Guiguen Y."/>
        </authorList>
    </citation>
    <scope>NUCLEOTIDE SEQUENCE [LARGE SCALE GENOMIC DNA]</scope>
    <source>
        <strain evidence="11">M_S1</strain>
        <tissue evidence="11">Blood</tissue>
    </source>
</reference>
<dbReference type="PROSITE" id="PS50158">
    <property type="entry name" value="ZF_CCHC"/>
    <property type="match status" value="1"/>
</dbReference>
<accession>A0A7J6B8L5</accession>
<dbReference type="EC" id="3.1.26.4" evidence="2"/>
<evidence type="ECO:0000256" key="1">
    <source>
        <dbReference type="ARBA" id="ARBA00010879"/>
    </source>
</evidence>
<dbReference type="PANTHER" id="PTHR37984">
    <property type="entry name" value="PROTEIN CBG26694"/>
    <property type="match status" value="1"/>
</dbReference>
<dbReference type="FunFam" id="3.30.70.270:FF:000026">
    <property type="entry name" value="Transposon Ty3-G Gag-Pol polyprotein"/>
    <property type="match status" value="1"/>
</dbReference>
<keyword evidence="3" id="KW-0645">Protease</keyword>
<evidence type="ECO:0000256" key="5">
    <source>
        <dbReference type="ARBA" id="ARBA00022801"/>
    </source>
</evidence>
<feature type="domain" description="CCHC-type" evidence="8">
    <location>
        <begin position="52"/>
        <end position="67"/>
    </location>
</feature>
<evidence type="ECO:0000259" key="9">
    <source>
        <dbReference type="PROSITE" id="PS50175"/>
    </source>
</evidence>
<keyword evidence="6" id="KW-0238">DNA-binding</keyword>
<keyword evidence="7" id="KW-0479">Metal-binding</keyword>
<dbReference type="Gene3D" id="3.30.70.270">
    <property type="match status" value="2"/>
</dbReference>
<dbReference type="InterPro" id="IPR043128">
    <property type="entry name" value="Rev_trsase/Diguanyl_cyclase"/>
</dbReference>
<comment type="similarity">
    <text evidence="1">Belongs to the beta type-B retroviral polymerase family. HERV class-II K(HML-2) pol subfamily.</text>
</comment>
<dbReference type="InterPro" id="IPR001995">
    <property type="entry name" value="Peptidase_A2_cat"/>
</dbReference>
<feature type="domain" description="Peptidase A2" evidence="9">
    <location>
        <begin position="126"/>
        <end position="206"/>
    </location>
</feature>
<evidence type="ECO:0000256" key="3">
    <source>
        <dbReference type="ARBA" id="ARBA00022670"/>
    </source>
</evidence>
<dbReference type="InterPro" id="IPR043502">
    <property type="entry name" value="DNA/RNA_pol_sf"/>
</dbReference>
<dbReference type="SMART" id="SM00343">
    <property type="entry name" value="ZnF_C2HC"/>
    <property type="match status" value="2"/>
</dbReference>
<dbReference type="InterPro" id="IPR021109">
    <property type="entry name" value="Peptidase_aspartic_dom_sf"/>
</dbReference>
<evidence type="ECO:0000256" key="2">
    <source>
        <dbReference type="ARBA" id="ARBA00012180"/>
    </source>
</evidence>
<dbReference type="InterPro" id="IPR001878">
    <property type="entry name" value="Znf_CCHC"/>
</dbReference>
<keyword evidence="12" id="KW-1185">Reference proteome</keyword>
<evidence type="ECO:0000256" key="6">
    <source>
        <dbReference type="ARBA" id="ARBA00023125"/>
    </source>
</evidence>
<dbReference type="InterPro" id="IPR050951">
    <property type="entry name" value="Retrovirus_Pol_polyprotein"/>
</dbReference>
<dbReference type="GO" id="GO:0004190">
    <property type="term" value="F:aspartic-type endopeptidase activity"/>
    <property type="evidence" value="ECO:0007669"/>
    <property type="project" value="UniProtKB-KW"/>
</dbReference>
<dbReference type="SUPFAM" id="SSF50630">
    <property type="entry name" value="Acid proteases"/>
    <property type="match status" value="1"/>
</dbReference>
<dbReference type="EMBL" id="JAAGNN010000004">
    <property type="protein sequence ID" value="KAF4090749.1"/>
    <property type="molecule type" value="Genomic_DNA"/>
</dbReference>
<feature type="domain" description="Reverse transcriptase" evidence="10">
    <location>
        <begin position="281"/>
        <end position="459"/>
    </location>
</feature>
<gene>
    <name evidence="11" type="ORF">AMELA_G00055870</name>
</gene>
<dbReference type="GO" id="GO:0008270">
    <property type="term" value="F:zinc ion binding"/>
    <property type="evidence" value="ECO:0007669"/>
    <property type="project" value="UniProtKB-KW"/>
</dbReference>
<organism evidence="11 12">
    <name type="scientific">Ameiurus melas</name>
    <name type="common">Black bullhead</name>
    <name type="synonym">Silurus melas</name>
    <dbReference type="NCBI Taxonomy" id="219545"/>
    <lineage>
        <taxon>Eukaryota</taxon>
        <taxon>Metazoa</taxon>
        <taxon>Chordata</taxon>
        <taxon>Craniata</taxon>
        <taxon>Vertebrata</taxon>
        <taxon>Euteleostomi</taxon>
        <taxon>Actinopterygii</taxon>
        <taxon>Neopterygii</taxon>
        <taxon>Teleostei</taxon>
        <taxon>Ostariophysi</taxon>
        <taxon>Siluriformes</taxon>
        <taxon>Ictaluridae</taxon>
        <taxon>Ameiurus</taxon>
    </lineage>
</organism>
<dbReference type="SUPFAM" id="SSF56672">
    <property type="entry name" value="DNA/RNA polymerases"/>
    <property type="match status" value="1"/>
</dbReference>
<keyword evidence="7" id="KW-0863">Zinc-finger</keyword>
<evidence type="ECO:0000259" key="8">
    <source>
        <dbReference type="PROSITE" id="PS50158"/>
    </source>
</evidence>
<dbReference type="Gene3D" id="4.10.60.10">
    <property type="entry name" value="Zinc finger, CCHC-type"/>
    <property type="match status" value="1"/>
</dbReference>
<keyword evidence="5" id="KW-0378">Hydrolase</keyword>
<keyword evidence="7" id="KW-0862">Zinc</keyword>
<evidence type="ECO:0000313" key="11">
    <source>
        <dbReference type="EMBL" id="KAF4090749.1"/>
    </source>
</evidence>